<dbReference type="EMBL" id="AJWK01012101">
    <property type="status" value="NOT_ANNOTATED_CDS"/>
    <property type="molecule type" value="Genomic_DNA"/>
</dbReference>
<dbReference type="EMBL" id="GITU01003873">
    <property type="protein sequence ID" value="MBC1172576.1"/>
    <property type="molecule type" value="Transcribed_RNA"/>
</dbReference>
<feature type="compositionally biased region" description="Polar residues" evidence="1">
    <location>
        <begin position="122"/>
        <end position="132"/>
    </location>
</feature>
<keyword evidence="5" id="KW-1185">Reference proteome</keyword>
<reference evidence="4" key="3">
    <citation type="submission" date="2020-05" db="UniProtKB">
        <authorList>
            <consortium name="EnsemblMetazoa"/>
        </authorList>
    </citation>
    <scope>IDENTIFICATION</scope>
    <source>
        <strain evidence="4">Jacobina</strain>
    </source>
</reference>
<dbReference type="EnsemblMetazoa" id="LLOJ003793-RA">
    <property type="protein sequence ID" value="LLOJ003793-PA"/>
    <property type="gene ID" value="LLOJ003793"/>
</dbReference>
<proteinExistence type="predicted"/>
<keyword evidence="2" id="KW-0732">Signal</keyword>
<reference evidence="5" key="1">
    <citation type="submission" date="2012-05" db="EMBL/GenBank/DDBJ databases">
        <title>Whole Genome Assembly of Lutzomyia longipalpis.</title>
        <authorList>
            <person name="Richards S."/>
            <person name="Qu C."/>
            <person name="Dillon R."/>
            <person name="Worley K."/>
            <person name="Scherer S."/>
            <person name="Batterton M."/>
            <person name="Taylor A."/>
            <person name="Hawes A."/>
            <person name="Hernandez B."/>
            <person name="Kovar C."/>
            <person name="Mandapat C."/>
            <person name="Pham C."/>
            <person name="Qu C."/>
            <person name="Jing C."/>
            <person name="Bess C."/>
            <person name="Bandaranaike D."/>
            <person name="Ngo D."/>
            <person name="Ongeri F."/>
            <person name="Arias F."/>
            <person name="Lara F."/>
            <person name="Weissenberger G."/>
            <person name="Kamau G."/>
            <person name="Han H."/>
            <person name="Shen H."/>
            <person name="Dinh H."/>
            <person name="Khalil I."/>
            <person name="Jones J."/>
            <person name="Shafer J."/>
            <person name="Jayaseelan J."/>
            <person name="Quiroz J."/>
            <person name="Blankenburg K."/>
            <person name="Nguyen L."/>
            <person name="Jackson L."/>
            <person name="Francisco L."/>
            <person name="Tang L.-Y."/>
            <person name="Pu L.-L."/>
            <person name="Perales L."/>
            <person name="Lorensuhewa L."/>
            <person name="Munidasa M."/>
            <person name="Coyle M."/>
            <person name="Taylor M."/>
            <person name="Puazo M."/>
            <person name="Firestine M."/>
            <person name="Scheel M."/>
            <person name="Javaid M."/>
            <person name="Wang M."/>
            <person name="Li M."/>
            <person name="Tabassum N."/>
            <person name="Saada N."/>
            <person name="Osuji N."/>
            <person name="Aqrawi P."/>
            <person name="Fu Q."/>
            <person name="Thornton R."/>
            <person name="Raj R."/>
            <person name="Goodspeed R."/>
            <person name="Mata R."/>
            <person name="Najjar R."/>
            <person name="Gubbala S."/>
            <person name="Lee S."/>
            <person name="Denson S."/>
            <person name="Patil S."/>
            <person name="Macmil S."/>
            <person name="Qi S."/>
            <person name="Matskevitch T."/>
            <person name="Palculict T."/>
            <person name="Mathew T."/>
            <person name="Vee V."/>
            <person name="Velamala V."/>
            <person name="Korchina V."/>
            <person name="Cai W."/>
            <person name="Liu W."/>
            <person name="Dai W."/>
            <person name="Zou X."/>
            <person name="Zhu Y."/>
            <person name="Zhang Y."/>
            <person name="Wu Y.-Q."/>
            <person name="Xin Y."/>
            <person name="Nazarath L."/>
            <person name="Kovar C."/>
            <person name="Han Y."/>
            <person name="Muzny D."/>
            <person name="Gibbs R."/>
        </authorList>
    </citation>
    <scope>NUCLEOTIDE SEQUENCE [LARGE SCALE GENOMIC DNA]</scope>
    <source>
        <strain evidence="5">Jacobina</strain>
    </source>
</reference>
<feature type="chain" id="PRO_5044555305" evidence="2">
    <location>
        <begin position="20"/>
        <end position="192"/>
    </location>
</feature>
<feature type="compositionally biased region" description="Pro residues" evidence="1">
    <location>
        <begin position="99"/>
        <end position="117"/>
    </location>
</feature>
<feature type="signal peptide" evidence="2">
    <location>
        <begin position="1"/>
        <end position="19"/>
    </location>
</feature>
<feature type="region of interest" description="Disordered" evidence="1">
    <location>
        <begin position="82"/>
        <end position="133"/>
    </location>
</feature>
<protein>
    <submittedName>
        <fullName evidence="3">Putative conserved secreted protein</fullName>
    </submittedName>
</protein>
<evidence type="ECO:0000313" key="5">
    <source>
        <dbReference type="Proteomes" id="UP000092461"/>
    </source>
</evidence>
<name>A0A1B0CH81_LUTLO</name>
<evidence type="ECO:0000313" key="4">
    <source>
        <dbReference type="EnsemblMetazoa" id="LLOJ003793-PA"/>
    </source>
</evidence>
<accession>A0A1B0CH81</accession>
<feature type="region of interest" description="Disordered" evidence="1">
    <location>
        <begin position="164"/>
        <end position="192"/>
    </location>
</feature>
<evidence type="ECO:0000313" key="3">
    <source>
        <dbReference type="EMBL" id="MBC1172576.1"/>
    </source>
</evidence>
<dbReference type="VEuPathDB" id="VectorBase:LLOJ003793"/>
<evidence type="ECO:0000256" key="2">
    <source>
        <dbReference type="SAM" id="SignalP"/>
    </source>
</evidence>
<organism evidence="4 5">
    <name type="scientific">Lutzomyia longipalpis</name>
    <name type="common">Sand fly</name>
    <dbReference type="NCBI Taxonomy" id="7200"/>
    <lineage>
        <taxon>Eukaryota</taxon>
        <taxon>Metazoa</taxon>
        <taxon>Ecdysozoa</taxon>
        <taxon>Arthropoda</taxon>
        <taxon>Hexapoda</taxon>
        <taxon>Insecta</taxon>
        <taxon>Pterygota</taxon>
        <taxon>Neoptera</taxon>
        <taxon>Endopterygota</taxon>
        <taxon>Diptera</taxon>
        <taxon>Nematocera</taxon>
        <taxon>Psychodoidea</taxon>
        <taxon>Psychodidae</taxon>
        <taxon>Lutzomyia</taxon>
        <taxon>Lutzomyia</taxon>
    </lineage>
</organism>
<reference evidence="3" key="2">
    <citation type="journal article" date="2020" name="BMC">
        <title>Leishmania infection induces a limited differential gene expression in the sand fly midgut.</title>
        <authorList>
            <person name="Coutinho-Abreu I.V."/>
            <person name="Serafim T.D."/>
            <person name="Meneses C."/>
            <person name="Kamhawi S."/>
            <person name="Oliveira F."/>
            <person name="Valenzuela J.G."/>
        </authorList>
    </citation>
    <scope>NUCLEOTIDE SEQUENCE</scope>
    <source>
        <strain evidence="3">Jacobina</strain>
        <tissue evidence="3">Midgut</tissue>
    </source>
</reference>
<sequence length="192" mass="21378">MLEIQYCVVLLSFFVTCNGFWWSSQNQEPTLKQYPIGYFRTYTYHPFTLSAAPFSPNYIAPQRLSPTAGYYQAKQFSTAAPQAPVLPPQTSPQPVNDYSPPPQPTNPPPPPPQPQPQPLLSRPNSYNNQDGFSYQYVPPAAPYNVQQVQFVPCMCPVTVSVGTDLPAEKRSDDINATDPPSEQPPADSKLNR</sequence>
<evidence type="ECO:0000256" key="1">
    <source>
        <dbReference type="SAM" id="MobiDB-lite"/>
    </source>
</evidence>
<dbReference type="AlphaFoldDB" id="A0A1B0CH81"/>
<dbReference type="Proteomes" id="UP000092461">
    <property type="component" value="Unassembled WGS sequence"/>
</dbReference>
<dbReference type="VEuPathDB" id="VectorBase:LLONM1_011818"/>